<dbReference type="Proteomes" id="UP000006671">
    <property type="component" value="Unassembled WGS sequence"/>
</dbReference>
<feature type="region of interest" description="Disordered" evidence="1">
    <location>
        <begin position="22"/>
        <end position="152"/>
    </location>
</feature>
<feature type="compositionally biased region" description="Low complexity" evidence="1">
    <location>
        <begin position="117"/>
        <end position="148"/>
    </location>
</feature>
<gene>
    <name evidence="3" type="ORF">NAEGRDRAFT_49678</name>
</gene>
<dbReference type="RefSeq" id="XP_002676495.1">
    <property type="nucleotide sequence ID" value="XM_002676449.1"/>
</dbReference>
<dbReference type="EMBL" id="GG738872">
    <property type="protein sequence ID" value="EFC43751.1"/>
    <property type="molecule type" value="Genomic_DNA"/>
</dbReference>
<dbReference type="InterPro" id="IPR011992">
    <property type="entry name" value="EF-hand-dom_pair"/>
</dbReference>
<evidence type="ECO:0000259" key="2">
    <source>
        <dbReference type="PROSITE" id="PS50222"/>
    </source>
</evidence>
<feature type="compositionally biased region" description="Polar residues" evidence="1">
    <location>
        <begin position="83"/>
        <end position="116"/>
    </location>
</feature>
<dbReference type="GeneID" id="8847646"/>
<dbReference type="OMA" id="KERAPYG"/>
<feature type="compositionally biased region" description="Polar residues" evidence="1">
    <location>
        <begin position="22"/>
        <end position="40"/>
    </location>
</feature>
<dbReference type="Gene3D" id="1.10.238.10">
    <property type="entry name" value="EF-hand"/>
    <property type="match status" value="1"/>
</dbReference>
<feature type="compositionally biased region" description="Low complexity" evidence="1">
    <location>
        <begin position="234"/>
        <end position="249"/>
    </location>
</feature>
<dbReference type="OrthoDB" id="10258342at2759"/>
<proteinExistence type="predicted"/>
<dbReference type="AlphaFoldDB" id="D2VHX5"/>
<feature type="compositionally biased region" description="Low complexity" evidence="1">
    <location>
        <begin position="195"/>
        <end position="206"/>
    </location>
</feature>
<dbReference type="SMART" id="SM00054">
    <property type="entry name" value="EFh"/>
    <property type="match status" value="2"/>
</dbReference>
<reference evidence="3 4" key="1">
    <citation type="journal article" date="2010" name="Cell">
        <title>The genome of Naegleria gruberi illuminates early eukaryotic versatility.</title>
        <authorList>
            <person name="Fritz-Laylin L.K."/>
            <person name="Prochnik S.E."/>
            <person name="Ginger M.L."/>
            <person name="Dacks J.B."/>
            <person name="Carpenter M.L."/>
            <person name="Field M.C."/>
            <person name="Kuo A."/>
            <person name="Paredez A."/>
            <person name="Chapman J."/>
            <person name="Pham J."/>
            <person name="Shu S."/>
            <person name="Neupane R."/>
            <person name="Cipriano M."/>
            <person name="Mancuso J."/>
            <person name="Tu H."/>
            <person name="Salamov A."/>
            <person name="Lindquist E."/>
            <person name="Shapiro H."/>
            <person name="Lucas S."/>
            <person name="Grigoriev I.V."/>
            <person name="Cande W.Z."/>
            <person name="Fulton C."/>
            <person name="Rokhsar D.S."/>
            <person name="Dawson S.C."/>
        </authorList>
    </citation>
    <scope>NUCLEOTIDE SEQUENCE [LARGE SCALE GENOMIC DNA]</scope>
    <source>
        <strain evidence="3 4">NEG-M</strain>
    </source>
</reference>
<feature type="compositionally biased region" description="Low complexity" evidence="1">
    <location>
        <begin position="635"/>
        <end position="651"/>
    </location>
</feature>
<feature type="compositionally biased region" description="Low complexity" evidence="1">
    <location>
        <begin position="270"/>
        <end position="285"/>
    </location>
</feature>
<evidence type="ECO:0000313" key="4">
    <source>
        <dbReference type="Proteomes" id="UP000006671"/>
    </source>
</evidence>
<feature type="compositionally biased region" description="Polar residues" evidence="1">
    <location>
        <begin position="207"/>
        <end position="229"/>
    </location>
</feature>
<keyword evidence="4" id="KW-1185">Reference proteome</keyword>
<organism evidence="4">
    <name type="scientific">Naegleria gruberi</name>
    <name type="common">Amoeba</name>
    <dbReference type="NCBI Taxonomy" id="5762"/>
    <lineage>
        <taxon>Eukaryota</taxon>
        <taxon>Discoba</taxon>
        <taxon>Heterolobosea</taxon>
        <taxon>Tetramitia</taxon>
        <taxon>Eutetramitia</taxon>
        <taxon>Vahlkampfiidae</taxon>
        <taxon>Naegleria</taxon>
    </lineage>
</organism>
<dbReference type="GO" id="GO:0005509">
    <property type="term" value="F:calcium ion binding"/>
    <property type="evidence" value="ECO:0007669"/>
    <property type="project" value="InterPro"/>
</dbReference>
<feature type="compositionally biased region" description="Polar residues" evidence="1">
    <location>
        <begin position="655"/>
        <end position="682"/>
    </location>
</feature>
<dbReference type="InterPro" id="IPR002048">
    <property type="entry name" value="EF_hand_dom"/>
</dbReference>
<accession>D2VHX5</accession>
<evidence type="ECO:0000256" key="1">
    <source>
        <dbReference type="SAM" id="MobiDB-lite"/>
    </source>
</evidence>
<evidence type="ECO:0000313" key="3">
    <source>
        <dbReference type="EMBL" id="EFC43751.1"/>
    </source>
</evidence>
<feature type="region of interest" description="Disordered" evidence="1">
    <location>
        <begin position="183"/>
        <end position="292"/>
    </location>
</feature>
<feature type="region of interest" description="Disordered" evidence="1">
    <location>
        <begin position="634"/>
        <end position="682"/>
    </location>
</feature>
<dbReference type="PROSITE" id="PS50222">
    <property type="entry name" value="EF_HAND_2"/>
    <property type="match status" value="1"/>
</dbReference>
<dbReference type="VEuPathDB" id="AmoebaDB:NAEGRDRAFT_49678"/>
<feature type="domain" description="EF-hand" evidence="2">
    <location>
        <begin position="401"/>
        <end position="436"/>
    </location>
</feature>
<name>D2VHX5_NAEGR</name>
<dbReference type="SUPFAM" id="SSF47473">
    <property type="entry name" value="EF-hand"/>
    <property type="match status" value="1"/>
</dbReference>
<dbReference type="KEGG" id="ngr:NAEGRDRAFT_49678"/>
<protein>
    <submittedName>
        <fullName evidence="3">Predicted protein</fullName>
    </submittedName>
</protein>
<dbReference type="InParanoid" id="D2VHX5"/>
<sequence length="682" mass="77305">MSRSASSFIRKELKVSNNNSLIDEPILNNSGLNMQPNRSASPIMFQDSKKKRPQSGGSSRMNRSKIDAPLPPPSIDELRASSPILQRSTSPVLNRASSPIQRSSSPIHMNRASSPVNRSNSSLGNHNSNSYNNTSNNNNTNNNTNNNNRFDRNEMMNFRSSTDMGMIKNNRLDLDLSPSKMRDFSQTSFDRPIKRAASASGSRRSSNQQQVISPANSVVSSLHSYYNSPKNHHNTTTYNSNFTSSNQNTFVPPKVNSSLSSNHSGGGNGLFSNRSSQQYSSVNSSINGNSPTNRELINQYYAKHGYNSHSKQENEKHVPTHLRDLDYSKSNDVLEVVKDKIHGLSPSLSEAFRRIKQATGYTGGKVKSDDFKKAIIKDFHLLDEVPSDLPNFLAVQQYQNEQVKKIDEFIRMADPNNDGYFGYSEFNRAMEQLEKQLGTNTTTSQRESRYCGTMNHEAIRRRRERNEQQIERIMDPKKERAPYGVHDDLVHSINQVNTSYNNKLENLRSAFPIYGDTDRVPLSVFRETLKKFDRYILDVDLDQMIESLHGKRRGYISLNEFMNAYGFETIKSKSFRGSYESVKPLQWPATLENQSSTSDKIRDLRDKHTKKKLKGRVNNTRTNILRAEEIRRNASSAMSNYSSPSSSYYQDRSLENSSTKSSSFMKTPNYLLSHSQGGANKM</sequence>